<proteinExistence type="predicted"/>
<sequence length="211" mass="23795">MRSHVSSIAALGVSQPGCLSSSYSTEWVVASCSHTLPFICFDGREGERDFRGWEHQPDNSNGQELCVSMNPKGEWFDRPCNYRMAFVCYNGTTNTYVGIFNLAMTWDEAQKYCRANHRDLASVRNETELQQLLNLTRCYDVWIGAVMGLQLKINAIGNPSYSDIEGWVLIKLGQELSRLGLSRNITLNVRNISNLKLKEFEGEGSCYPACE</sequence>
<dbReference type="Proteomes" id="UP000824219">
    <property type="component" value="Linkage Group LG18"/>
</dbReference>
<accession>A0A9D3NDA5</accession>
<dbReference type="InterPro" id="IPR001304">
    <property type="entry name" value="C-type_lectin-like"/>
</dbReference>
<dbReference type="InterPro" id="IPR018378">
    <property type="entry name" value="C-type_lectin_CS"/>
</dbReference>
<evidence type="ECO:0000313" key="3">
    <source>
        <dbReference type="EMBL" id="KAG7320828.1"/>
    </source>
</evidence>
<evidence type="ECO:0000313" key="4">
    <source>
        <dbReference type="Proteomes" id="UP000824219"/>
    </source>
</evidence>
<protein>
    <recommendedName>
        <fullName evidence="2">C-type lectin domain-containing protein</fullName>
    </recommendedName>
</protein>
<keyword evidence="4" id="KW-1185">Reference proteome</keyword>
<dbReference type="PANTHER" id="PTHR45784:SF5">
    <property type="entry name" value="C-TYPE LECTIN DOMAIN FAMILY 20 MEMBER A-RELATED"/>
    <property type="match status" value="1"/>
</dbReference>
<evidence type="ECO:0000256" key="1">
    <source>
        <dbReference type="ARBA" id="ARBA00023157"/>
    </source>
</evidence>
<dbReference type="AlphaFoldDB" id="A0A9D3NDA5"/>
<dbReference type="OrthoDB" id="7357196at2759"/>
<dbReference type="PANTHER" id="PTHR45784">
    <property type="entry name" value="C-TYPE LECTIN DOMAIN FAMILY 20 MEMBER A-RELATED"/>
    <property type="match status" value="1"/>
</dbReference>
<name>A0A9D3NDA5_9TELE</name>
<dbReference type="PROSITE" id="PS00615">
    <property type="entry name" value="C_TYPE_LECTIN_1"/>
    <property type="match status" value="1"/>
</dbReference>
<comment type="caution">
    <text evidence="3">The sequence shown here is derived from an EMBL/GenBank/DDBJ whole genome shotgun (WGS) entry which is preliminary data.</text>
</comment>
<feature type="domain" description="C-type lectin" evidence="2">
    <location>
        <begin position="42"/>
        <end position="89"/>
    </location>
</feature>
<dbReference type="EMBL" id="JAHKSW010000018">
    <property type="protein sequence ID" value="KAG7320828.1"/>
    <property type="molecule type" value="Genomic_DNA"/>
</dbReference>
<gene>
    <name evidence="3" type="ORF">KOW79_015243</name>
</gene>
<reference evidence="3 4" key="1">
    <citation type="submission" date="2021-06" db="EMBL/GenBank/DDBJ databases">
        <title>Chromosome-level genome assembly of the red-tail catfish (Hemibagrus wyckioides).</title>
        <authorList>
            <person name="Shao F."/>
        </authorList>
    </citation>
    <scope>NUCLEOTIDE SEQUENCE [LARGE SCALE GENOMIC DNA]</scope>
    <source>
        <strain evidence="3">EC202008001</strain>
        <tissue evidence="3">Blood</tissue>
    </source>
</reference>
<organism evidence="3 4">
    <name type="scientific">Hemibagrus wyckioides</name>
    <dbReference type="NCBI Taxonomy" id="337641"/>
    <lineage>
        <taxon>Eukaryota</taxon>
        <taxon>Metazoa</taxon>
        <taxon>Chordata</taxon>
        <taxon>Craniata</taxon>
        <taxon>Vertebrata</taxon>
        <taxon>Euteleostomi</taxon>
        <taxon>Actinopterygii</taxon>
        <taxon>Neopterygii</taxon>
        <taxon>Teleostei</taxon>
        <taxon>Ostariophysi</taxon>
        <taxon>Siluriformes</taxon>
        <taxon>Bagridae</taxon>
        <taxon>Hemibagrus</taxon>
    </lineage>
</organism>
<dbReference type="SUPFAM" id="SSF56436">
    <property type="entry name" value="C-type lectin-like"/>
    <property type="match status" value="2"/>
</dbReference>
<dbReference type="InterPro" id="IPR016186">
    <property type="entry name" value="C-type_lectin-like/link_sf"/>
</dbReference>
<dbReference type="PROSITE" id="PS50041">
    <property type="entry name" value="C_TYPE_LECTIN_2"/>
    <property type="match status" value="1"/>
</dbReference>
<dbReference type="Gene3D" id="3.10.100.10">
    <property type="entry name" value="Mannose-Binding Protein A, subunit A"/>
    <property type="match status" value="2"/>
</dbReference>
<dbReference type="Pfam" id="PF00059">
    <property type="entry name" value="Lectin_C"/>
    <property type="match status" value="2"/>
</dbReference>
<keyword evidence="1" id="KW-1015">Disulfide bond</keyword>
<dbReference type="InterPro" id="IPR016187">
    <property type="entry name" value="CTDL_fold"/>
</dbReference>
<evidence type="ECO:0000259" key="2">
    <source>
        <dbReference type="PROSITE" id="PS50041"/>
    </source>
</evidence>